<keyword evidence="4" id="KW-1185">Reference proteome</keyword>
<evidence type="ECO:0000313" key="4">
    <source>
        <dbReference type="Proteomes" id="UP000244880"/>
    </source>
</evidence>
<reference evidence="3 4" key="1">
    <citation type="submission" date="2018-03" db="EMBL/GenBank/DDBJ databases">
        <authorList>
            <person name="Keele B.F."/>
        </authorList>
    </citation>
    <scope>NUCLEOTIDE SEQUENCE [LARGE SCALE GENOMIC DNA]</scope>
    <source>
        <strain evidence="3 4">CECT 8599</strain>
    </source>
</reference>
<feature type="transmembrane region" description="Helical" evidence="1">
    <location>
        <begin position="63"/>
        <end position="82"/>
    </location>
</feature>
<evidence type="ECO:0000256" key="2">
    <source>
        <dbReference type="SAM" id="SignalP"/>
    </source>
</evidence>
<evidence type="ECO:0000313" key="3">
    <source>
        <dbReference type="EMBL" id="SPH21823.1"/>
    </source>
</evidence>
<keyword evidence="2" id="KW-0732">Signal</keyword>
<organism evidence="3 4">
    <name type="scientific">Ascidiaceihabitans donghaensis</name>
    <dbReference type="NCBI Taxonomy" id="1510460"/>
    <lineage>
        <taxon>Bacteria</taxon>
        <taxon>Pseudomonadati</taxon>
        <taxon>Pseudomonadota</taxon>
        <taxon>Alphaproteobacteria</taxon>
        <taxon>Rhodobacterales</taxon>
        <taxon>Paracoccaceae</taxon>
        <taxon>Ascidiaceihabitans</taxon>
    </lineage>
</organism>
<dbReference type="Proteomes" id="UP000244880">
    <property type="component" value="Unassembled WGS sequence"/>
</dbReference>
<dbReference type="RefSeq" id="WP_108828861.1">
    <property type="nucleotide sequence ID" value="NZ_OMOR01000001.1"/>
</dbReference>
<feature type="chain" id="PRO_5015329649" evidence="2">
    <location>
        <begin position="20"/>
        <end position="123"/>
    </location>
</feature>
<proteinExistence type="predicted"/>
<feature type="signal peptide" evidence="2">
    <location>
        <begin position="1"/>
        <end position="19"/>
    </location>
</feature>
<accession>A0A2R8BFE2</accession>
<sequence>MTRFCAAFFLVFTASAAQAGINEGDSIPVNMSEILPLFFVGLIMAPIGFVLARLGYMFAFKAVAVLFGLCLFAMVIGAALFMGDLIMILVIFAAIVIVPAFVYYLLGAWLGWAMRLRKEGANP</sequence>
<keyword evidence="1" id="KW-0472">Membrane</keyword>
<keyword evidence="1" id="KW-1133">Transmembrane helix</keyword>
<feature type="transmembrane region" description="Helical" evidence="1">
    <location>
        <begin position="35"/>
        <end position="56"/>
    </location>
</feature>
<dbReference type="EMBL" id="OMOR01000001">
    <property type="protein sequence ID" value="SPH21823.1"/>
    <property type="molecule type" value="Genomic_DNA"/>
</dbReference>
<dbReference type="AlphaFoldDB" id="A0A2R8BFE2"/>
<keyword evidence="1" id="KW-0812">Transmembrane</keyword>
<protein>
    <submittedName>
        <fullName evidence="3">Uncharacterized protein</fullName>
    </submittedName>
</protein>
<gene>
    <name evidence="3" type="ORF">ASD8599_02572</name>
</gene>
<evidence type="ECO:0000256" key="1">
    <source>
        <dbReference type="SAM" id="Phobius"/>
    </source>
</evidence>
<feature type="transmembrane region" description="Helical" evidence="1">
    <location>
        <begin position="88"/>
        <end position="112"/>
    </location>
</feature>
<name>A0A2R8BFE2_9RHOB</name>